<dbReference type="InterPro" id="IPR012910">
    <property type="entry name" value="Plug_dom"/>
</dbReference>
<evidence type="ECO:0000256" key="5">
    <source>
        <dbReference type="ARBA" id="ARBA00023077"/>
    </source>
</evidence>
<dbReference type="Pfam" id="PF07715">
    <property type="entry name" value="Plug"/>
    <property type="match status" value="1"/>
</dbReference>
<evidence type="ECO:0000259" key="13">
    <source>
        <dbReference type="Pfam" id="PF07715"/>
    </source>
</evidence>
<keyword evidence="15" id="KW-1185">Reference proteome</keyword>
<evidence type="ECO:0000256" key="8">
    <source>
        <dbReference type="PROSITE-ProRule" id="PRU01360"/>
    </source>
</evidence>
<comment type="similarity">
    <text evidence="8 9">Belongs to the TonB-dependent receptor family.</text>
</comment>
<dbReference type="Gene3D" id="2.40.170.20">
    <property type="entry name" value="TonB-dependent receptor, beta-barrel domain"/>
    <property type="match status" value="1"/>
</dbReference>
<name>A0ABV2JW24_9GAMM</name>
<keyword evidence="5 9" id="KW-0798">TonB box</keyword>
<dbReference type="InterPro" id="IPR036942">
    <property type="entry name" value="Beta-barrel_TonB_sf"/>
</dbReference>
<feature type="signal peptide" evidence="11">
    <location>
        <begin position="1"/>
        <end position="24"/>
    </location>
</feature>
<dbReference type="InterPro" id="IPR037066">
    <property type="entry name" value="Plug_dom_sf"/>
</dbReference>
<feature type="region of interest" description="Disordered" evidence="10">
    <location>
        <begin position="109"/>
        <end position="134"/>
    </location>
</feature>
<feature type="chain" id="PRO_5047143694" evidence="11">
    <location>
        <begin position="25"/>
        <end position="937"/>
    </location>
</feature>
<keyword evidence="7 8" id="KW-0998">Cell outer membrane</keyword>
<dbReference type="PANTHER" id="PTHR40980:SF3">
    <property type="entry name" value="TONB-DEPENDENT RECEPTOR-LIKE BETA-BARREL DOMAIN-CONTAINING PROTEIN"/>
    <property type="match status" value="1"/>
</dbReference>
<evidence type="ECO:0000256" key="7">
    <source>
        <dbReference type="ARBA" id="ARBA00023237"/>
    </source>
</evidence>
<keyword evidence="4 8" id="KW-0812">Transmembrane</keyword>
<gene>
    <name evidence="14" type="ORF">ABIC75_002777</name>
</gene>
<comment type="caution">
    <text evidence="14">The sequence shown here is derived from an EMBL/GenBank/DDBJ whole genome shotgun (WGS) entry which is preliminary data.</text>
</comment>
<dbReference type="InterPro" id="IPR000531">
    <property type="entry name" value="Beta-barrel_TonB"/>
</dbReference>
<keyword evidence="14" id="KW-0675">Receptor</keyword>
<protein>
    <submittedName>
        <fullName evidence="14">Iron complex outermembrane receptor protein</fullName>
    </submittedName>
</protein>
<comment type="subcellular location">
    <subcellularLocation>
        <location evidence="1 8">Cell outer membrane</location>
        <topology evidence="1 8">Multi-pass membrane protein</topology>
    </subcellularLocation>
</comment>
<evidence type="ECO:0000256" key="2">
    <source>
        <dbReference type="ARBA" id="ARBA00022448"/>
    </source>
</evidence>
<feature type="domain" description="TonB-dependent receptor plug" evidence="13">
    <location>
        <begin position="75"/>
        <end position="190"/>
    </location>
</feature>
<dbReference type="SUPFAM" id="SSF56935">
    <property type="entry name" value="Porins"/>
    <property type="match status" value="1"/>
</dbReference>
<evidence type="ECO:0000313" key="15">
    <source>
        <dbReference type="Proteomes" id="UP001549184"/>
    </source>
</evidence>
<dbReference type="Pfam" id="PF00593">
    <property type="entry name" value="TonB_dep_Rec_b-barrel"/>
    <property type="match status" value="1"/>
</dbReference>
<dbReference type="Gene3D" id="2.170.130.10">
    <property type="entry name" value="TonB-dependent receptor, plug domain"/>
    <property type="match status" value="1"/>
</dbReference>
<keyword evidence="2 8" id="KW-0813">Transport</keyword>
<evidence type="ECO:0000256" key="4">
    <source>
        <dbReference type="ARBA" id="ARBA00022692"/>
    </source>
</evidence>
<dbReference type="InterPro" id="IPR010104">
    <property type="entry name" value="TonB_rcpt_bac"/>
</dbReference>
<keyword evidence="6 8" id="KW-0472">Membrane</keyword>
<dbReference type="PANTHER" id="PTHR40980">
    <property type="entry name" value="PLUG DOMAIN-CONTAINING PROTEIN"/>
    <property type="match status" value="1"/>
</dbReference>
<evidence type="ECO:0000313" key="14">
    <source>
        <dbReference type="EMBL" id="MET3653041.1"/>
    </source>
</evidence>
<evidence type="ECO:0000256" key="10">
    <source>
        <dbReference type="SAM" id="MobiDB-lite"/>
    </source>
</evidence>
<keyword evidence="11" id="KW-0732">Signal</keyword>
<evidence type="ECO:0000256" key="11">
    <source>
        <dbReference type="SAM" id="SignalP"/>
    </source>
</evidence>
<feature type="region of interest" description="Disordered" evidence="10">
    <location>
        <begin position="29"/>
        <end position="48"/>
    </location>
</feature>
<evidence type="ECO:0000259" key="12">
    <source>
        <dbReference type="Pfam" id="PF00593"/>
    </source>
</evidence>
<dbReference type="CDD" id="cd01347">
    <property type="entry name" value="ligand_gated_channel"/>
    <property type="match status" value="1"/>
</dbReference>
<dbReference type="NCBIfam" id="TIGR01782">
    <property type="entry name" value="TonB-Xanth-Caul"/>
    <property type="match status" value="1"/>
</dbReference>
<sequence length="937" mass="101813">MSHRKTLLAASIIAGLCLSGSLYAADNTPAAQPAASGQDNAQTTAEKAKAKELGTVTVVGIRDSEAESLNLKKAANSHIEVITAEDIGKLPAKNVADTLQRLPGINISSSSASEGGFDENDRVSLRGTNPSMTQTLVNGHTVGTGDWFVLSQVQTVGRSVSYSLLPSEIVSEVTVHKTSEAKLQEGGSAGTVDITTRKPLEFAKPFTAQASIGGVYADLPGDTKPQFNGLVNWKSDDNTFGVMAQGFYEKRSLQRDGQEIVGGYSQIGATDAIAVAHPELAGKYYPNLIGQTLFTQTRTRKGGTIDIEWKPLDNLTLNLDSFYSKLEADNFNRNYMLWTSKFVASGAQLQPGYQVKGNVLTNANFGKPSATDVCTPATATSSAVLCADTPYGVYDQISRPGASSSSAFTTLDAEWRATDHLTFTGQVGTTQGKGNSDEQNVSELGFGAGAGASWGMRGTGNPTNWSIGGDNTTPSGIIPSAGWIFGDQNIHVKDKENFFQADGEYAFDSSPISLSTLDFGIRYSDHTRENKTDIGQGPTGDWQNPANYPTSWKNYPGSFNSDLGVNGPGPAWYYSEGDLAAFDAKYANRDPVTRFNWQNIYKVNEKDTAAYLQANFSGERWSANAGFRYVYTKEDINYNSSAVSNYTVAGPITGSAFGDYYKNTYKHSYDKLLPSFNFRYSLTDDLLARFAGSQTMTRPDYSALAGSYSLDDLTHTGTGGNPQLKPLISTNFDASLEWYFAPRGLVSAGVYNMQLSDYINFGNQNIQFKDQQASNTAGRDVFSTYQVSVPTNVDGHVKGVELNYIQPIGDNFGVQTNYTYASGSADNGAPLQGTSKNTFNVSGYFENQMFNARISYTYRSSFYAGVSRTDTFYQDGIGNLAASFGYNINSWLSLTLDAMNLNNPKLKYYTPSDKYGKQPYAFYVNGRQYYLNLRFKI</sequence>
<evidence type="ECO:0000256" key="3">
    <source>
        <dbReference type="ARBA" id="ARBA00022452"/>
    </source>
</evidence>
<dbReference type="Proteomes" id="UP001549184">
    <property type="component" value="Unassembled WGS sequence"/>
</dbReference>
<dbReference type="EMBL" id="JBEPMU010000004">
    <property type="protein sequence ID" value="MET3653041.1"/>
    <property type="molecule type" value="Genomic_DNA"/>
</dbReference>
<reference evidence="14 15" key="1">
    <citation type="submission" date="2024-06" db="EMBL/GenBank/DDBJ databases">
        <title>Sorghum-associated microbial communities from plants grown in Nebraska, USA.</title>
        <authorList>
            <person name="Schachtman D."/>
        </authorList>
    </citation>
    <scope>NUCLEOTIDE SEQUENCE [LARGE SCALE GENOMIC DNA]</scope>
    <source>
        <strain evidence="14 15">1073</strain>
    </source>
</reference>
<feature type="domain" description="TonB-dependent receptor-like beta-barrel" evidence="12">
    <location>
        <begin position="452"/>
        <end position="901"/>
    </location>
</feature>
<evidence type="ECO:0000256" key="6">
    <source>
        <dbReference type="ARBA" id="ARBA00023136"/>
    </source>
</evidence>
<keyword evidence="3 8" id="KW-1134">Transmembrane beta strand</keyword>
<accession>A0ABV2JW24</accession>
<dbReference type="PROSITE" id="PS52016">
    <property type="entry name" value="TONB_DEPENDENT_REC_3"/>
    <property type="match status" value="1"/>
</dbReference>
<evidence type="ECO:0000256" key="9">
    <source>
        <dbReference type="RuleBase" id="RU003357"/>
    </source>
</evidence>
<dbReference type="RefSeq" id="WP_354014442.1">
    <property type="nucleotide sequence ID" value="NZ_JBEPMU010000004.1"/>
</dbReference>
<evidence type="ECO:0000256" key="1">
    <source>
        <dbReference type="ARBA" id="ARBA00004571"/>
    </source>
</evidence>
<proteinExistence type="inferred from homology"/>
<dbReference type="InterPro" id="IPR039426">
    <property type="entry name" value="TonB-dep_rcpt-like"/>
</dbReference>
<organism evidence="14 15">
    <name type="scientific">Dyella japonica</name>
    <dbReference type="NCBI Taxonomy" id="231455"/>
    <lineage>
        <taxon>Bacteria</taxon>
        <taxon>Pseudomonadati</taxon>
        <taxon>Pseudomonadota</taxon>
        <taxon>Gammaproteobacteria</taxon>
        <taxon>Lysobacterales</taxon>
        <taxon>Rhodanobacteraceae</taxon>
        <taxon>Dyella</taxon>
    </lineage>
</organism>